<sequence>MVAFSCFLLGLGGAALDGRILPSTFRTARPVLAVLYAFGILRCWDLKTEAGLTTINLAAGSLGSGVAFSNAKADRSGASGAESEPLVIKLAFCPTQVDSILESSSGDIIAVAGGHGSVILLPVTQRHLHEGVALVSLLFQALGPVGMIIYGALI</sequence>
<dbReference type="EMBL" id="CAAALY010015400">
    <property type="protein sequence ID" value="VEL12649.1"/>
    <property type="molecule type" value="Genomic_DNA"/>
</dbReference>
<keyword evidence="1" id="KW-0812">Transmembrane</keyword>
<dbReference type="OrthoDB" id="10261640at2759"/>
<keyword evidence="1" id="KW-0472">Membrane</keyword>
<evidence type="ECO:0000313" key="3">
    <source>
        <dbReference type="Proteomes" id="UP000784294"/>
    </source>
</evidence>
<evidence type="ECO:0000256" key="1">
    <source>
        <dbReference type="SAM" id="Phobius"/>
    </source>
</evidence>
<accession>A0A3S5BPT6</accession>
<dbReference type="Proteomes" id="UP000784294">
    <property type="component" value="Unassembled WGS sequence"/>
</dbReference>
<organism evidence="2 3">
    <name type="scientific">Protopolystoma xenopodis</name>
    <dbReference type="NCBI Taxonomy" id="117903"/>
    <lineage>
        <taxon>Eukaryota</taxon>
        <taxon>Metazoa</taxon>
        <taxon>Spiralia</taxon>
        <taxon>Lophotrochozoa</taxon>
        <taxon>Platyhelminthes</taxon>
        <taxon>Monogenea</taxon>
        <taxon>Polyopisthocotylea</taxon>
        <taxon>Polystomatidea</taxon>
        <taxon>Polystomatidae</taxon>
        <taxon>Protopolystoma</taxon>
    </lineage>
</organism>
<feature type="transmembrane region" description="Helical" evidence="1">
    <location>
        <begin position="131"/>
        <end position="153"/>
    </location>
</feature>
<reference evidence="2" key="1">
    <citation type="submission" date="2018-11" db="EMBL/GenBank/DDBJ databases">
        <authorList>
            <consortium name="Pathogen Informatics"/>
        </authorList>
    </citation>
    <scope>NUCLEOTIDE SEQUENCE</scope>
</reference>
<name>A0A3S5BPT6_9PLAT</name>
<comment type="caution">
    <text evidence="2">The sequence shown here is derived from an EMBL/GenBank/DDBJ whole genome shotgun (WGS) entry which is preliminary data.</text>
</comment>
<evidence type="ECO:0000313" key="2">
    <source>
        <dbReference type="EMBL" id="VEL12649.1"/>
    </source>
</evidence>
<dbReference type="AlphaFoldDB" id="A0A3S5BPT6"/>
<protein>
    <submittedName>
        <fullName evidence="2">Uncharacterized protein</fullName>
    </submittedName>
</protein>
<keyword evidence="1" id="KW-1133">Transmembrane helix</keyword>
<keyword evidence="3" id="KW-1185">Reference proteome</keyword>
<gene>
    <name evidence="2" type="ORF">PXEA_LOCUS6089</name>
</gene>
<proteinExistence type="predicted"/>